<keyword evidence="3" id="KW-0560">Oxidoreductase</keyword>
<dbReference type="InterPro" id="IPR016166">
    <property type="entry name" value="FAD-bd_PCMH"/>
</dbReference>
<gene>
    <name evidence="5" type="ORF">DCMF_22605</name>
</gene>
<dbReference type="Proteomes" id="UP000323521">
    <property type="component" value="Chromosome"/>
</dbReference>
<dbReference type="InterPro" id="IPR016169">
    <property type="entry name" value="FAD-bd_PCMH_sub2"/>
</dbReference>
<keyword evidence="6" id="KW-1185">Reference proteome</keyword>
<dbReference type="Gene3D" id="3.30.465.10">
    <property type="match status" value="1"/>
</dbReference>
<evidence type="ECO:0000313" key="6">
    <source>
        <dbReference type="Proteomes" id="UP000323521"/>
    </source>
</evidence>
<evidence type="ECO:0000313" key="5">
    <source>
        <dbReference type="EMBL" id="ATW27166.1"/>
    </source>
</evidence>
<organism evidence="5 6">
    <name type="scientific">Formimonas warabiya</name>
    <dbReference type="NCBI Taxonomy" id="1761012"/>
    <lineage>
        <taxon>Bacteria</taxon>
        <taxon>Bacillati</taxon>
        <taxon>Bacillota</taxon>
        <taxon>Clostridia</taxon>
        <taxon>Eubacteriales</taxon>
        <taxon>Peptococcaceae</taxon>
        <taxon>Candidatus Formimonas</taxon>
    </lineage>
</organism>
<dbReference type="InterPro" id="IPR036683">
    <property type="entry name" value="CO_DH_flav_C_dom_sf"/>
</dbReference>
<dbReference type="InterPro" id="IPR016167">
    <property type="entry name" value="FAD-bd_PCMH_sub1"/>
</dbReference>
<dbReference type="GO" id="GO:0071949">
    <property type="term" value="F:FAD binding"/>
    <property type="evidence" value="ECO:0007669"/>
    <property type="project" value="InterPro"/>
</dbReference>
<reference evidence="5 6" key="1">
    <citation type="submission" date="2016-10" db="EMBL/GenBank/DDBJ databases">
        <title>Complete Genome Sequence of Peptococcaceae strain DCMF.</title>
        <authorList>
            <person name="Edwards R.J."/>
            <person name="Holland S.I."/>
            <person name="Deshpande N.P."/>
            <person name="Wong Y.K."/>
            <person name="Ertan H."/>
            <person name="Manefield M."/>
            <person name="Russell T.L."/>
            <person name="Lee M.J."/>
        </authorList>
    </citation>
    <scope>NUCLEOTIDE SEQUENCE [LARGE SCALE GENOMIC DNA]</scope>
    <source>
        <strain evidence="5 6">DCMF</strain>
    </source>
</reference>
<proteinExistence type="predicted"/>
<accession>A0A3G1KXI4</accession>
<name>A0A3G1KXI4_FORW1</name>
<evidence type="ECO:0000259" key="4">
    <source>
        <dbReference type="PROSITE" id="PS51387"/>
    </source>
</evidence>
<dbReference type="PROSITE" id="PS51387">
    <property type="entry name" value="FAD_PCMH"/>
    <property type="match status" value="1"/>
</dbReference>
<dbReference type="OrthoDB" id="9789842at2"/>
<dbReference type="Gene3D" id="3.30.43.10">
    <property type="entry name" value="Uridine Diphospho-n-acetylenolpyruvylglucosamine Reductase, domain 2"/>
    <property type="match status" value="1"/>
</dbReference>
<dbReference type="RefSeq" id="WP_148136516.1">
    <property type="nucleotide sequence ID" value="NZ_CP017634.1"/>
</dbReference>
<dbReference type="PANTHER" id="PTHR42659">
    <property type="entry name" value="XANTHINE DEHYDROGENASE SUBUNIT C-RELATED"/>
    <property type="match status" value="1"/>
</dbReference>
<evidence type="ECO:0000256" key="2">
    <source>
        <dbReference type="ARBA" id="ARBA00022827"/>
    </source>
</evidence>
<dbReference type="InterPro" id="IPR005107">
    <property type="entry name" value="CO_DH_flav_C"/>
</dbReference>
<keyword evidence="2" id="KW-0274">FAD</keyword>
<dbReference type="EMBL" id="CP017634">
    <property type="protein sequence ID" value="ATW27166.1"/>
    <property type="molecule type" value="Genomic_DNA"/>
</dbReference>
<dbReference type="SUPFAM" id="SSF55447">
    <property type="entry name" value="CO dehydrogenase flavoprotein C-terminal domain-like"/>
    <property type="match status" value="1"/>
</dbReference>
<evidence type="ECO:0000256" key="1">
    <source>
        <dbReference type="ARBA" id="ARBA00022630"/>
    </source>
</evidence>
<evidence type="ECO:0000256" key="3">
    <source>
        <dbReference type="ARBA" id="ARBA00023002"/>
    </source>
</evidence>
<feature type="domain" description="FAD-binding PCMH-type" evidence="4">
    <location>
        <begin position="1"/>
        <end position="173"/>
    </location>
</feature>
<keyword evidence="1" id="KW-0285">Flavoprotein</keyword>
<dbReference type="GO" id="GO:0016491">
    <property type="term" value="F:oxidoreductase activity"/>
    <property type="evidence" value="ECO:0007669"/>
    <property type="project" value="UniProtKB-KW"/>
</dbReference>
<dbReference type="KEGG" id="fwa:DCMF_22605"/>
<dbReference type="PANTHER" id="PTHR42659:SF2">
    <property type="entry name" value="XANTHINE DEHYDROGENASE SUBUNIT C-RELATED"/>
    <property type="match status" value="1"/>
</dbReference>
<dbReference type="Gene3D" id="3.30.390.50">
    <property type="entry name" value="CO dehydrogenase flavoprotein, C-terminal domain"/>
    <property type="match status" value="1"/>
</dbReference>
<dbReference type="AlphaFoldDB" id="A0A3G1KXI4"/>
<dbReference type="InterPro" id="IPR002346">
    <property type="entry name" value="Mopterin_DH_FAD-bd"/>
</dbReference>
<sequence>MEGLKFWRPRTLEEAAERMSQENSVPLAGGTDLVIEIKKGHCSAEHVVDLTAIPELARIERSGETMEIGSLASFSALGASPVIQEFCPALGEAALSVGSPQIRNRGTIGGNIMNGSAAADTVSPLVALDADAVLLSKAGERVLKLTELLARPGKPVLQPGEFLKKVCFPVPKKGHRWAFVKLGRRNALAISRLSMTMMADPGETGEINRAFLAIGAVAPHPVRVPAVERLLEGMNEASDFAPVAELLSAVVSDLIGQRPSVVYKKEAIQGVAWEAWNKMWQIRVQES</sequence>
<dbReference type="InterPro" id="IPR051312">
    <property type="entry name" value="Diverse_Substr_Oxidored"/>
</dbReference>
<dbReference type="SMART" id="SM01092">
    <property type="entry name" value="CO_deh_flav_C"/>
    <property type="match status" value="1"/>
</dbReference>
<dbReference type="InterPro" id="IPR036318">
    <property type="entry name" value="FAD-bd_PCMH-like_sf"/>
</dbReference>
<protein>
    <recommendedName>
        <fullName evidence="4">FAD-binding PCMH-type domain-containing protein</fullName>
    </recommendedName>
</protein>
<dbReference type="Pfam" id="PF03450">
    <property type="entry name" value="CO_deh_flav_C"/>
    <property type="match status" value="1"/>
</dbReference>
<dbReference type="SUPFAM" id="SSF56176">
    <property type="entry name" value="FAD-binding/transporter-associated domain-like"/>
    <property type="match status" value="1"/>
</dbReference>
<dbReference type="Pfam" id="PF00941">
    <property type="entry name" value="FAD_binding_5"/>
    <property type="match status" value="1"/>
</dbReference>